<reference evidence="2 3" key="1">
    <citation type="submission" date="2016-12" db="EMBL/GenBank/DDBJ databases">
        <title>The genomes of Aspergillus section Nigri reveals drivers in fungal speciation.</title>
        <authorList>
            <consortium name="DOE Joint Genome Institute"/>
            <person name="Vesth T.C."/>
            <person name="Nybo J."/>
            <person name="Theobald S."/>
            <person name="Brandl J."/>
            <person name="Frisvad J.C."/>
            <person name="Nielsen K.F."/>
            <person name="Lyhne E.K."/>
            <person name="Kogle M.E."/>
            <person name="Kuo A."/>
            <person name="Riley R."/>
            <person name="Clum A."/>
            <person name="Nolan M."/>
            <person name="Lipzen A."/>
            <person name="Salamov A."/>
            <person name="Henrissat B."/>
            <person name="Wiebenga A."/>
            <person name="De Vries R.P."/>
            <person name="Grigoriev I.V."/>
            <person name="Mortensen U.H."/>
            <person name="Andersen M.R."/>
            <person name="Baker S.E."/>
        </authorList>
    </citation>
    <scope>NUCLEOTIDE SEQUENCE [LARGE SCALE GENOMIC DNA]</scope>
    <source>
        <strain evidence="2 3">CBS 121591</strain>
    </source>
</reference>
<dbReference type="Proteomes" id="UP000248340">
    <property type="component" value="Unassembled WGS sequence"/>
</dbReference>
<dbReference type="SUPFAM" id="SSF52151">
    <property type="entry name" value="FabD/lysophospholipase-like"/>
    <property type="match status" value="1"/>
</dbReference>
<dbReference type="RefSeq" id="XP_025487206.1">
    <property type="nucleotide sequence ID" value="XM_025640306.1"/>
</dbReference>
<keyword evidence="3" id="KW-1185">Reference proteome</keyword>
<evidence type="ECO:0000256" key="1">
    <source>
        <dbReference type="SAM" id="MobiDB-lite"/>
    </source>
</evidence>
<sequence length="113" mass="12104">MAQVAASYRASIEPFCHAEPTRTGKAVFISSVTGLEECPDTLQSASYWVQNLVSPVKLSEATQGILSRSDFNVRSTIPLVELGPHAALKGPIHQTLQSMGETRHVSSDTGSGY</sequence>
<evidence type="ECO:0000313" key="2">
    <source>
        <dbReference type="EMBL" id="PYH77006.1"/>
    </source>
</evidence>
<dbReference type="EMBL" id="KZ821747">
    <property type="protein sequence ID" value="PYH77006.1"/>
    <property type="molecule type" value="Genomic_DNA"/>
</dbReference>
<dbReference type="VEuPathDB" id="FungiDB:BO82DRAFT_424788"/>
<accession>A0A319BTM7</accession>
<dbReference type="AlphaFoldDB" id="A0A319BTM7"/>
<dbReference type="Gene3D" id="3.40.366.10">
    <property type="entry name" value="Malonyl-Coenzyme A Acyl Carrier Protein, domain 2"/>
    <property type="match status" value="1"/>
</dbReference>
<organism evidence="2 3">
    <name type="scientific">Aspergillus uvarum CBS 121591</name>
    <dbReference type="NCBI Taxonomy" id="1448315"/>
    <lineage>
        <taxon>Eukaryota</taxon>
        <taxon>Fungi</taxon>
        <taxon>Dikarya</taxon>
        <taxon>Ascomycota</taxon>
        <taxon>Pezizomycotina</taxon>
        <taxon>Eurotiomycetes</taxon>
        <taxon>Eurotiomycetidae</taxon>
        <taxon>Eurotiales</taxon>
        <taxon>Aspergillaceae</taxon>
        <taxon>Aspergillus</taxon>
        <taxon>Aspergillus subgen. Circumdati</taxon>
    </lineage>
</organism>
<name>A0A319BTM7_9EURO</name>
<dbReference type="InterPro" id="IPR001227">
    <property type="entry name" value="Ac_transferase_dom_sf"/>
</dbReference>
<feature type="region of interest" description="Disordered" evidence="1">
    <location>
        <begin position="94"/>
        <end position="113"/>
    </location>
</feature>
<gene>
    <name evidence="2" type="ORF">BO82DRAFT_424788</name>
</gene>
<dbReference type="STRING" id="1448315.A0A319BTM7"/>
<proteinExistence type="predicted"/>
<evidence type="ECO:0000313" key="3">
    <source>
        <dbReference type="Proteomes" id="UP000248340"/>
    </source>
</evidence>
<dbReference type="GeneID" id="37143048"/>
<evidence type="ECO:0008006" key="4">
    <source>
        <dbReference type="Google" id="ProtNLM"/>
    </source>
</evidence>
<protein>
    <recommendedName>
        <fullName evidence="4">Malonyl-CoA:ACP transacylase (MAT) domain-containing protein</fullName>
    </recommendedName>
</protein>
<dbReference type="OrthoDB" id="4510847at2759"/>
<dbReference type="GO" id="GO:0016740">
    <property type="term" value="F:transferase activity"/>
    <property type="evidence" value="ECO:0007669"/>
    <property type="project" value="InterPro"/>
</dbReference>
<dbReference type="InterPro" id="IPR016035">
    <property type="entry name" value="Acyl_Trfase/lysoPLipase"/>
</dbReference>